<dbReference type="SUPFAM" id="SSF82153">
    <property type="entry name" value="FAS1 domain"/>
    <property type="match status" value="2"/>
</dbReference>
<feature type="domain" description="FAS1" evidence="2">
    <location>
        <begin position="21"/>
        <end position="168"/>
    </location>
</feature>
<evidence type="ECO:0000313" key="4">
    <source>
        <dbReference type="Proteomes" id="UP000756346"/>
    </source>
</evidence>
<name>A0A9P9BNY5_9PEZI</name>
<reference evidence="3" key="1">
    <citation type="journal article" date="2021" name="Nat. Commun.">
        <title>Genetic determinants of endophytism in the Arabidopsis root mycobiome.</title>
        <authorList>
            <person name="Mesny F."/>
            <person name="Miyauchi S."/>
            <person name="Thiergart T."/>
            <person name="Pickel B."/>
            <person name="Atanasova L."/>
            <person name="Karlsson M."/>
            <person name="Huettel B."/>
            <person name="Barry K.W."/>
            <person name="Haridas S."/>
            <person name="Chen C."/>
            <person name="Bauer D."/>
            <person name="Andreopoulos W."/>
            <person name="Pangilinan J."/>
            <person name="LaButti K."/>
            <person name="Riley R."/>
            <person name="Lipzen A."/>
            <person name="Clum A."/>
            <person name="Drula E."/>
            <person name="Henrissat B."/>
            <person name="Kohler A."/>
            <person name="Grigoriev I.V."/>
            <person name="Martin F.M."/>
            <person name="Hacquard S."/>
        </authorList>
    </citation>
    <scope>NUCLEOTIDE SEQUENCE</scope>
    <source>
        <strain evidence="3">MPI-CAGE-CH-0230</strain>
    </source>
</reference>
<dbReference type="EMBL" id="JAGTJQ010000007">
    <property type="protein sequence ID" value="KAH7028196.1"/>
    <property type="molecule type" value="Genomic_DNA"/>
</dbReference>
<comment type="caution">
    <text evidence="3">The sequence shown here is derived from an EMBL/GenBank/DDBJ whole genome shotgun (WGS) entry which is preliminary data.</text>
</comment>
<dbReference type="AlphaFoldDB" id="A0A9P9BNY5"/>
<dbReference type="PROSITE" id="PS50213">
    <property type="entry name" value="FAS1"/>
    <property type="match status" value="2"/>
</dbReference>
<organism evidence="3 4">
    <name type="scientific">Microdochium trichocladiopsis</name>
    <dbReference type="NCBI Taxonomy" id="1682393"/>
    <lineage>
        <taxon>Eukaryota</taxon>
        <taxon>Fungi</taxon>
        <taxon>Dikarya</taxon>
        <taxon>Ascomycota</taxon>
        <taxon>Pezizomycotina</taxon>
        <taxon>Sordariomycetes</taxon>
        <taxon>Xylariomycetidae</taxon>
        <taxon>Xylariales</taxon>
        <taxon>Microdochiaceae</taxon>
        <taxon>Microdochium</taxon>
    </lineage>
</organism>
<dbReference type="Proteomes" id="UP000756346">
    <property type="component" value="Unassembled WGS sequence"/>
</dbReference>
<dbReference type="InterPro" id="IPR000782">
    <property type="entry name" value="FAS1_domain"/>
</dbReference>
<dbReference type="Gene3D" id="2.30.180.10">
    <property type="entry name" value="FAS1 domain"/>
    <property type="match status" value="2"/>
</dbReference>
<feature type="chain" id="PRO_5040375176" evidence="1">
    <location>
        <begin position="18"/>
        <end position="377"/>
    </location>
</feature>
<dbReference type="GO" id="GO:0000329">
    <property type="term" value="C:fungal-type vacuole membrane"/>
    <property type="evidence" value="ECO:0007669"/>
    <property type="project" value="TreeGrafter"/>
</dbReference>
<feature type="signal peptide" evidence="1">
    <location>
        <begin position="1"/>
        <end position="17"/>
    </location>
</feature>
<accession>A0A9P9BNY5</accession>
<dbReference type="InterPro" id="IPR050904">
    <property type="entry name" value="Adhesion/Biosynth-related"/>
</dbReference>
<dbReference type="RefSeq" id="XP_046010995.1">
    <property type="nucleotide sequence ID" value="XM_046150217.1"/>
</dbReference>
<proteinExistence type="predicted"/>
<dbReference type="GeneID" id="70179763"/>
<dbReference type="GO" id="GO:0016236">
    <property type="term" value="P:macroautophagy"/>
    <property type="evidence" value="ECO:0007669"/>
    <property type="project" value="TreeGrafter"/>
</dbReference>
<dbReference type="PANTHER" id="PTHR10900:SF77">
    <property type="entry name" value="FI19380P1"/>
    <property type="match status" value="1"/>
</dbReference>
<keyword evidence="4" id="KW-1185">Reference proteome</keyword>
<dbReference type="SMART" id="SM00554">
    <property type="entry name" value="FAS1"/>
    <property type="match status" value="2"/>
</dbReference>
<evidence type="ECO:0000313" key="3">
    <source>
        <dbReference type="EMBL" id="KAH7028196.1"/>
    </source>
</evidence>
<dbReference type="InterPro" id="IPR036378">
    <property type="entry name" value="FAS1_dom_sf"/>
</dbReference>
<dbReference type="FunFam" id="2.30.180.10:FF:000032">
    <property type="entry name" value="Fasciclin domain-containing protein, putative"/>
    <property type="match status" value="1"/>
</dbReference>
<dbReference type="OrthoDB" id="286301at2759"/>
<sequence>MHLRRALVLGLAGLVAAQSGTPDLITALQSQNSSLSLLIGINTTGLSSQLSQLSNVTLLAPSNTAITKILNSPMAGELSQPGILQLALSYHILNGTYYASNFTNNTPMFIPTHLTNSSFSLVTGSQRVEILAQNGNVTAYSALRLPSNFVTTNVNFTGGTIHIIDSLLTVPTNVSYTLRASNLTAAVGAVQAAGLNTTLDTTRNLTIFAPSNDAFNAVGSIFNNISMQTLAQGLEYHVYEGLGYSSTLTNTTVKTLSGGSLNITVINGTVFANNAKVTIADILVRNGVVHVIDQVLNPNATGSNPQLSASTTTPAWTSASAGTAGVPFTSGIAAPSTTVPAASTSATSTKSNPAMAVKTGAVGAAALFGGAAVMMNL</sequence>
<feature type="domain" description="FAS1" evidence="2">
    <location>
        <begin position="170"/>
        <end position="296"/>
    </location>
</feature>
<keyword evidence="1" id="KW-0732">Signal</keyword>
<dbReference type="Pfam" id="PF02469">
    <property type="entry name" value="Fasciclin"/>
    <property type="match status" value="2"/>
</dbReference>
<dbReference type="PANTHER" id="PTHR10900">
    <property type="entry name" value="PERIOSTIN-RELATED"/>
    <property type="match status" value="1"/>
</dbReference>
<protein>
    <submittedName>
        <fullName evidence="3">FAS1 domain-containing protein</fullName>
    </submittedName>
</protein>
<gene>
    <name evidence="3" type="ORF">B0I36DRAFT_246270</name>
</gene>
<evidence type="ECO:0000259" key="2">
    <source>
        <dbReference type="PROSITE" id="PS50213"/>
    </source>
</evidence>
<evidence type="ECO:0000256" key="1">
    <source>
        <dbReference type="SAM" id="SignalP"/>
    </source>
</evidence>